<dbReference type="GO" id="GO:0005743">
    <property type="term" value="C:mitochondrial inner membrane"/>
    <property type="evidence" value="ECO:0007669"/>
    <property type="project" value="TreeGrafter"/>
</dbReference>
<keyword evidence="1" id="KW-1133">Transmembrane helix</keyword>
<dbReference type="RefSeq" id="XP_017021231.2">
    <property type="nucleotide sequence ID" value="XM_017165742.3"/>
</dbReference>
<dbReference type="GO" id="GO:0006122">
    <property type="term" value="P:mitochondrial electron transport, ubiquinol to cytochrome c"/>
    <property type="evidence" value="ECO:0007669"/>
    <property type="project" value="InterPro"/>
</dbReference>
<sequence length="80" mass="9215">MEGYFQTIFQTKMSIKKKLLSLYCRNRPSASQKRAMVAFAPSAATFGLAAAIGIVYFTDWRVVTDWIPLYNMKYPKPEKK</sequence>
<dbReference type="PANTHER" id="PTHR15420">
    <property type="entry name" value="UBIQUINOL-CYTOCHROME C REDUCTASE COMPLEX 6.4 KD PROTEIN"/>
    <property type="match status" value="1"/>
</dbReference>
<gene>
    <name evidence="3" type="primary">UQCR-6.4L</name>
</gene>
<name>A0A6P4IEJ0_DROKI</name>
<proteinExistence type="predicted"/>
<dbReference type="SUPFAM" id="SSF81518">
    <property type="entry name" value="Subunit XI (6.4 kDa protein) of cytochrome bc1 complex (Ubiquinol-cytochrome c reductase)"/>
    <property type="match status" value="1"/>
</dbReference>
<keyword evidence="1" id="KW-0472">Membrane</keyword>
<feature type="transmembrane region" description="Helical" evidence="1">
    <location>
        <begin position="35"/>
        <end position="57"/>
    </location>
</feature>
<evidence type="ECO:0000313" key="2">
    <source>
        <dbReference type="Proteomes" id="UP001652661"/>
    </source>
</evidence>
<dbReference type="PANTHER" id="PTHR15420:SF2">
    <property type="entry name" value="CYTOCHROME B-C1 COMPLEX SUBUNIT 10"/>
    <property type="match status" value="1"/>
</dbReference>
<dbReference type="InterPro" id="IPR029027">
    <property type="entry name" value="Single_a-helix_sf"/>
</dbReference>
<accession>A0A6P4IEJ0</accession>
<dbReference type="Pfam" id="PF08997">
    <property type="entry name" value="UCR_6-4kD"/>
    <property type="match status" value="1"/>
</dbReference>
<organism evidence="2 3">
    <name type="scientific">Drosophila kikkawai</name>
    <name type="common">Fruit fly</name>
    <dbReference type="NCBI Taxonomy" id="30033"/>
    <lineage>
        <taxon>Eukaryota</taxon>
        <taxon>Metazoa</taxon>
        <taxon>Ecdysozoa</taxon>
        <taxon>Arthropoda</taxon>
        <taxon>Hexapoda</taxon>
        <taxon>Insecta</taxon>
        <taxon>Pterygota</taxon>
        <taxon>Neoptera</taxon>
        <taxon>Endopterygota</taxon>
        <taxon>Diptera</taxon>
        <taxon>Brachycera</taxon>
        <taxon>Muscomorpha</taxon>
        <taxon>Ephydroidea</taxon>
        <taxon>Drosophilidae</taxon>
        <taxon>Drosophila</taxon>
        <taxon>Sophophora</taxon>
    </lineage>
</organism>
<dbReference type="AlphaFoldDB" id="A0A6P4IEJ0"/>
<keyword evidence="1" id="KW-0812">Transmembrane</keyword>
<dbReference type="Gene3D" id="1.20.5.220">
    <property type="match status" value="1"/>
</dbReference>
<dbReference type="OrthoDB" id="15743at2759"/>
<dbReference type="InterPro" id="IPR015089">
    <property type="entry name" value="UQCR"/>
</dbReference>
<dbReference type="Proteomes" id="UP001652661">
    <property type="component" value="Chromosome 3L"/>
</dbReference>
<keyword evidence="2" id="KW-1185">Reference proteome</keyword>
<protein>
    <submittedName>
        <fullName evidence="3">Cytochrome b-c1 complex subunit 10</fullName>
    </submittedName>
</protein>
<evidence type="ECO:0000313" key="3">
    <source>
        <dbReference type="RefSeq" id="XP_017021231.2"/>
    </source>
</evidence>
<dbReference type="GeneID" id="108073936"/>
<evidence type="ECO:0000256" key="1">
    <source>
        <dbReference type="SAM" id="Phobius"/>
    </source>
</evidence>
<reference evidence="3" key="1">
    <citation type="submission" date="2025-08" db="UniProtKB">
        <authorList>
            <consortium name="RefSeq"/>
        </authorList>
    </citation>
    <scope>IDENTIFICATION</scope>
    <source>
        <strain evidence="3">14028-0561.14</strain>
        <tissue evidence="3">Whole fly</tissue>
    </source>
</reference>